<feature type="compositionally biased region" description="Polar residues" evidence="1">
    <location>
        <begin position="533"/>
        <end position="543"/>
    </location>
</feature>
<feature type="compositionally biased region" description="Polar residues" evidence="1">
    <location>
        <begin position="51"/>
        <end position="62"/>
    </location>
</feature>
<dbReference type="Proteomes" id="UP000601435">
    <property type="component" value="Unassembled WGS sequence"/>
</dbReference>
<dbReference type="EMBL" id="CAJNJA010077852">
    <property type="protein sequence ID" value="CAE7921047.1"/>
    <property type="molecule type" value="Genomic_DNA"/>
</dbReference>
<feature type="compositionally biased region" description="Acidic residues" evidence="1">
    <location>
        <begin position="446"/>
        <end position="455"/>
    </location>
</feature>
<evidence type="ECO:0000256" key="1">
    <source>
        <dbReference type="SAM" id="MobiDB-lite"/>
    </source>
</evidence>
<feature type="region of interest" description="Disordered" evidence="1">
    <location>
        <begin position="415"/>
        <end position="455"/>
    </location>
</feature>
<feature type="region of interest" description="Disordered" evidence="1">
    <location>
        <begin position="1"/>
        <end position="203"/>
    </location>
</feature>
<feature type="region of interest" description="Disordered" evidence="1">
    <location>
        <begin position="523"/>
        <end position="543"/>
    </location>
</feature>
<feature type="region of interest" description="Disordered" evidence="1">
    <location>
        <begin position="476"/>
        <end position="507"/>
    </location>
</feature>
<name>A0A813BSR6_9DINO</name>
<protein>
    <submittedName>
        <fullName evidence="2">GIP protein</fullName>
    </submittedName>
</protein>
<gene>
    <name evidence="2" type="primary">GIP</name>
    <name evidence="2" type="ORF">SNEC2469_LOCUS31740</name>
</gene>
<feature type="compositionally biased region" description="Polar residues" evidence="1">
    <location>
        <begin position="71"/>
        <end position="84"/>
    </location>
</feature>
<feature type="non-terminal residue" evidence="2">
    <location>
        <position position="800"/>
    </location>
</feature>
<feature type="compositionally biased region" description="Basic and acidic residues" evidence="1">
    <location>
        <begin position="184"/>
        <end position="196"/>
    </location>
</feature>
<sequence>MSCAEANVGPPPGFEDVEQEQRPAPPEVLPEPSFGARTSPDTSCHVPQGEWNFQSRDVGQQDSTRDEWKSSDWSNGDTWHNTSWGKAWDSAKGEDSGAAWGRRASWESTTAGAARSGEGGRDKRDDDPWETGGDPWSSVRRDGALRGDRHERHGRPRADGREGRDPDSDYPDHRRQWWDSGSDDTGRRGQWSDDRASFSSGGIEDHGIAWNGWNYFGGGGGFKGASHEGHHSSKGGQGRPSERLSVPTFTGDDAEDLGGSARSYLRQIEAWRRMTLLPLEQQALVLYQNLGGKAWVAAEELSVAKLGSAGGVQYYVSWITARFLDLEVARIGKAFSDFFRRLRRKSGQSIREYNTEYDRLYARLREVGCQLPEDCAAWLYIDRLQLEEAQELNLLASVGNQYSLHKLQQAAVLHDRGHRKPWEQGSRNRKPHSAHVTDHDDPGLSESDDDGDLDGLPEEVAQAYLTYQTAKNKYKDQAKTRGYNAAPKDDSGDRDNRRGNDTAARDERLRKLKSKSFCASCGQKGHWHKDSECPNNKSNAGNSDKNVRAVEVCHHVPIEVMTLKHDGEALVGITDTACAKSVAGTSWLQRYSDLADEVGEKVDLVKEFEYDAGGVERWIGKGHGLECGGRTEVEDHRMQIDATKTAEEEIVDLERRLTELKKAGDAESGEPRPFSGINGHGRMDAVSIFPGHSGPGHRDTGEQLYDHDGCQFGNKPTVNKRRCCGGQCHERDSEAFITDGDFVKGHYNQKSIYVAHNDPTEACERPHLQRALREGDYRFETINKVLEETKMKAQKNTKGK</sequence>
<reference evidence="2" key="1">
    <citation type="submission" date="2021-02" db="EMBL/GenBank/DDBJ databases">
        <authorList>
            <person name="Dougan E. K."/>
            <person name="Rhodes N."/>
            <person name="Thang M."/>
            <person name="Chan C."/>
        </authorList>
    </citation>
    <scope>NUCLEOTIDE SEQUENCE</scope>
</reference>
<accession>A0A813BSR6</accession>
<feature type="region of interest" description="Disordered" evidence="1">
    <location>
        <begin position="661"/>
        <end position="702"/>
    </location>
</feature>
<evidence type="ECO:0000313" key="3">
    <source>
        <dbReference type="Proteomes" id="UP000601435"/>
    </source>
</evidence>
<feature type="compositionally biased region" description="Basic and acidic residues" evidence="1">
    <location>
        <begin position="139"/>
        <end position="177"/>
    </location>
</feature>
<comment type="caution">
    <text evidence="2">The sequence shown here is derived from an EMBL/GenBank/DDBJ whole genome shotgun (WGS) entry which is preliminary data.</text>
</comment>
<keyword evidence="3" id="KW-1185">Reference proteome</keyword>
<proteinExistence type="predicted"/>
<dbReference type="AlphaFoldDB" id="A0A813BSR6"/>
<feature type="compositionally biased region" description="Basic and acidic residues" evidence="1">
    <location>
        <begin position="487"/>
        <end position="507"/>
    </location>
</feature>
<feature type="region of interest" description="Disordered" evidence="1">
    <location>
        <begin position="225"/>
        <end position="255"/>
    </location>
</feature>
<evidence type="ECO:0000313" key="2">
    <source>
        <dbReference type="EMBL" id="CAE7921047.1"/>
    </source>
</evidence>
<organism evidence="2 3">
    <name type="scientific">Symbiodinium necroappetens</name>
    <dbReference type="NCBI Taxonomy" id="1628268"/>
    <lineage>
        <taxon>Eukaryota</taxon>
        <taxon>Sar</taxon>
        <taxon>Alveolata</taxon>
        <taxon>Dinophyceae</taxon>
        <taxon>Suessiales</taxon>
        <taxon>Symbiodiniaceae</taxon>
        <taxon>Symbiodinium</taxon>
    </lineage>
</organism>